<proteinExistence type="predicted"/>
<evidence type="ECO:0000259" key="1">
    <source>
        <dbReference type="PROSITE" id="PS50089"/>
    </source>
</evidence>
<organism evidence="2">
    <name type="scientific">viral metagenome</name>
    <dbReference type="NCBI Taxonomy" id="1070528"/>
    <lineage>
        <taxon>unclassified sequences</taxon>
        <taxon>metagenomes</taxon>
        <taxon>organismal metagenomes</taxon>
    </lineage>
</organism>
<dbReference type="Gene3D" id="3.30.40.10">
    <property type="entry name" value="Zinc/RING finger domain, C3HC4 (zinc finger)"/>
    <property type="match status" value="1"/>
</dbReference>
<dbReference type="SUPFAM" id="SSF57850">
    <property type="entry name" value="RING/U-box"/>
    <property type="match status" value="1"/>
</dbReference>
<feature type="domain" description="RING-type" evidence="1">
    <location>
        <begin position="28"/>
        <end position="72"/>
    </location>
</feature>
<evidence type="ECO:0000313" key="2">
    <source>
        <dbReference type="EMBL" id="QHT25183.1"/>
    </source>
</evidence>
<sequence>MVSRSESIELSRSLKDYLDKDIDYDKMCLLCGTEISDTIELKCCKRQFDYDCLVKYLQYEANYPNGSCPYCRQLLKSLPLKEGSKPLKYVHDEFYSKNHINRCTGKKKDGSNCLFKTFNGTNYCKKHQQQTKQTCVGIYLSGKLKGTSCQHITIKNSQYCKYHKPKLQSI</sequence>
<dbReference type="AlphaFoldDB" id="A0A6C0E9W0"/>
<reference evidence="2" key="1">
    <citation type="journal article" date="2020" name="Nature">
        <title>Giant virus diversity and host interactions through global metagenomics.</title>
        <authorList>
            <person name="Schulz F."/>
            <person name="Roux S."/>
            <person name="Paez-Espino D."/>
            <person name="Jungbluth S."/>
            <person name="Walsh D.A."/>
            <person name="Denef V.J."/>
            <person name="McMahon K.D."/>
            <person name="Konstantinidis K.T."/>
            <person name="Eloe-Fadrosh E.A."/>
            <person name="Kyrpides N.C."/>
            <person name="Woyke T."/>
        </authorList>
    </citation>
    <scope>NUCLEOTIDE SEQUENCE</scope>
    <source>
        <strain evidence="2">GVMAG-M-3300023179-150</strain>
    </source>
</reference>
<name>A0A6C0E9W0_9ZZZZ</name>
<dbReference type="InterPro" id="IPR001841">
    <property type="entry name" value="Znf_RING"/>
</dbReference>
<dbReference type="PROSITE" id="PS50089">
    <property type="entry name" value="ZF_RING_2"/>
    <property type="match status" value="1"/>
</dbReference>
<accession>A0A6C0E9W0</accession>
<protein>
    <recommendedName>
        <fullName evidence="1">RING-type domain-containing protein</fullName>
    </recommendedName>
</protein>
<dbReference type="EMBL" id="MN739758">
    <property type="protein sequence ID" value="QHT25183.1"/>
    <property type="molecule type" value="Genomic_DNA"/>
</dbReference>
<dbReference type="InterPro" id="IPR013083">
    <property type="entry name" value="Znf_RING/FYVE/PHD"/>
</dbReference>